<dbReference type="Pfam" id="PF24961">
    <property type="entry name" value="NfeD_membrane"/>
    <property type="match status" value="1"/>
</dbReference>
<comment type="subcellular location">
    <subcellularLocation>
        <location evidence="1">Membrane</location>
        <topology evidence="1">Multi-pass membrane protein</topology>
    </subcellularLocation>
</comment>
<dbReference type="RefSeq" id="WP_120470066.1">
    <property type="nucleotide sequence ID" value="NZ_RAYQ01000012.1"/>
</dbReference>
<evidence type="ECO:0000256" key="3">
    <source>
        <dbReference type="ARBA" id="ARBA00022989"/>
    </source>
</evidence>
<keyword evidence="4 5" id="KW-0472">Membrane</keyword>
<evidence type="ECO:0000256" key="5">
    <source>
        <dbReference type="SAM" id="Phobius"/>
    </source>
</evidence>
<feature type="domain" description="NfeD integral membrane" evidence="7">
    <location>
        <begin position="6"/>
        <end position="74"/>
    </location>
</feature>
<dbReference type="GO" id="GO:0006508">
    <property type="term" value="P:proteolysis"/>
    <property type="evidence" value="ECO:0007669"/>
    <property type="project" value="UniProtKB-KW"/>
</dbReference>
<reference evidence="8 9" key="1">
    <citation type="submission" date="2018-09" db="EMBL/GenBank/DDBJ databases">
        <title>Murine metabolic-syndrome-specific gut microbial biobank.</title>
        <authorList>
            <person name="Liu C."/>
        </authorList>
    </citation>
    <scope>NUCLEOTIDE SEQUENCE [LARGE SCALE GENOMIC DNA]</scope>
    <source>
        <strain evidence="8 9">0.1xD8-82</strain>
    </source>
</reference>
<evidence type="ECO:0000259" key="7">
    <source>
        <dbReference type="Pfam" id="PF24961"/>
    </source>
</evidence>
<dbReference type="PANTHER" id="PTHR33507:SF3">
    <property type="entry name" value="INNER MEMBRANE PROTEIN YBBJ"/>
    <property type="match status" value="1"/>
</dbReference>
<dbReference type="PANTHER" id="PTHR33507">
    <property type="entry name" value="INNER MEMBRANE PROTEIN YBBJ"/>
    <property type="match status" value="1"/>
</dbReference>
<feature type="domain" description="NfeD-like C-terminal" evidence="6">
    <location>
        <begin position="104"/>
        <end position="156"/>
    </location>
</feature>
<dbReference type="InterPro" id="IPR056739">
    <property type="entry name" value="NfeD_membrane"/>
</dbReference>
<evidence type="ECO:0000256" key="1">
    <source>
        <dbReference type="ARBA" id="ARBA00004141"/>
    </source>
</evidence>
<organism evidence="8 9">
    <name type="scientific">Parablautia intestinalis</name>
    <dbReference type="NCBI Taxonomy" id="2320100"/>
    <lineage>
        <taxon>Bacteria</taxon>
        <taxon>Bacillati</taxon>
        <taxon>Bacillota</taxon>
        <taxon>Clostridia</taxon>
        <taxon>Lachnospirales</taxon>
        <taxon>Lachnospiraceae</taxon>
        <taxon>Parablautia</taxon>
    </lineage>
</organism>
<accession>A0A3A9ATG8</accession>
<feature type="transmembrane region" description="Helical" evidence="5">
    <location>
        <begin position="53"/>
        <end position="75"/>
    </location>
</feature>
<dbReference type="OrthoDB" id="9806253at2"/>
<dbReference type="InterPro" id="IPR002810">
    <property type="entry name" value="NfeD-like_C"/>
</dbReference>
<comment type="caution">
    <text evidence="8">The sequence shown here is derived from an EMBL/GenBank/DDBJ whole genome shotgun (WGS) entry which is preliminary data.</text>
</comment>
<keyword evidence="9" id="KW-1185">Reference proteome</keyword>
<keyword evidence="2 5" id="KW-0812">Transmembrane</keyword>
<dbReference type="GO" id="GO:0008233">
    <property type="term" value="F:peptidase activity"/>
    <property type="evidence" value="ECO:0007669"/>
    <property type="project" value="UniProtKB-KW"/>
</dbReference>
<dbReference type="EMBL" id="RAYQ01000012">
    <property type="protein sequence ID" value="RKI90843.1"/>
    <property type="molecule type" value="Genomic_DNA"/>
</dbReference>
<dbReference type="Proteomes" id="UP000280696">
    <property type="component" value="Unassembled WGS sequence"/>
</dbReference>
<keyword evidence="3 5" id="KW-1133">Transmembrane helix</keyword>
<dbReference type="Gene3D" id="2.40.50.140">
    <property type="entry name" value="Nucleic acid-binding proteins"/>
    <property type="match status" value="1"/>
</dbReference>
<evidence type="ECO:0000256" key="2">
    <source>
        <dbReference type="ARBA" id="ARBA00022692"/>
    </source>
</evidence>
<dbReference type="GO" id="GO:0005886">
    <property type="term" value="C:plasma membrane"/>
    <property type="evidence" value="ECO:0007669"/>
    <property type="project" value="TreeGrafter"/>
</dbReference>
<protein>
    <submittedName>
        <fullName evidence="8">Serine protease</fullName>
    </submittedName>
</protein>
<dbReference type="Pfam" id="PF01957">
    <property type="entry name" value="NfeD"/>
    <property type="match status" value="1"/>
</dbReference>
<gene>
    <name evidence="8" type="ORF">D7V94_12015</name>
</gene>
<feature type="transmembrane region" description="Helical" evidence="5">
    <location>
        <begin position="6"/>
        <end position="25"/>
    </location>
</feature>
<keyword evidence="8" id="KW-0645">Protease</keyword>
<evidence type="ECO:0000259" key="6">
    <source>
        <dbReference type="Pfam" id="PF01957"/>
    </source>
</evidence>
<dbReference type="InterPro" id="IPR052165">
    <property type="entry name" value="Membrane_assoc_protease"/>
</dbReference>
<dbReference type="InterPro" id="IPR012340">
    <property type="entry name" value="NA-bd_OB-fold"/>
</dbReference>
<evidence type="ECO:0000256" key="4">
    <source>
        <dbReference type="ARBA" id="ARBA00023136"/>
    </source>
</evidence>
<sequence length="158" mass="16777">MDTVMMIGILFLIAGFILVGVEMVVPGFGVPGISGIVCLMAGIFLTADSIEQGVLITVVVIVALGILMTIIMGFLSQKKFKSPIILDTDVKAGVPIDSSDLTYLLGKEGVAATDLKPAGKGDFEGVELDIFSEGQYIKKGTRIVISKVNQKKLMVKEL</sequence>
<name>A0A3A9ATG8_9FIRM</name>
<dbReference type="AlphaFoldDB" id="A0A3A9ATG8"/>
<proteinExistence type="predicted"/>
<keyword evidence="8" id="KW-0378">Hydrolase</keyword>
<evidence type="ECO:0000313" key="9">
    <source>
        <dbReference type="Proteomes" id="UP000280696"/>
    </source>
</evidence>
<feature type="transmembrane region" description="Helical" evidence="5">
    <location>
        <begin position="30"/>
        <end position="47"/>
    </location>
</feature>
<evidence type="ECO:0000313" key="8">
    <source>
        <dbReference type="EMBL" id="RKI90843.1"/>
    </source>
</evidence>